<accession>A0ABR3JDJ3</accession>
<sequence length="654" mass="71105">MYQNTTFHRGRGRARGLKLANTRSEDSQPNESIHKRTFNVPPTIITSRPQPSAPYGTEFQGHADRGRTGYVRGRGSPNTFNGTQRDARPPRRYTGQPWNADVQSDCMSKGLPPKFEPSASRRGSSSTGQRIRSSAHWISSQSTSLQLPNSHDSIAASSAAAECYASSSSSSFGTSSTRPFKRCRAEAEPSHVRATYVNKRSAFPSQPRTQRSPKREISSPPLRAPTTLDDNSELVHQGHAIKTEALPKPSIGPSPYLQTPCSSTKVPKMKRESPEPAPSSPHVNSRRLVRSGCSRYAPVPPECEKLKPDFKNHRKKWAQLELAALASKGLRKTRIFFRDDGMVIEWESPVPVWSDTLLPDEPAASDHSLGPDIIDLTLDSGGEIVPPVLSGPGNCGVDSAALPTLKSLAKCDSRNPTPSPTGSNTITELLDRPAPITLSGSQRAWARTIGQGLRTDGQTAPSSDGAIIVDEAEPIQPEEGVASSDQNICSSNALAGAPENDIEDLTSLEEKYERLSVQFLQSYIRLFDSDRPALVHAYSPDALFSCTAHLAKSLAQSPASSSAERFMPTDIRRHEYRTDTIARGSDQITSALLRLGAHRLSHADLDYDTLYIPHDGSILVTCHGAAIDLDVSPTRPLAISQSFILRQNDSLDAV</sequence>
<feature type="compositionally biased region" description="Polar residues" evidence="1">
    <location>
        <begin position="256"/>
        <end position="265"/>
    </location>
</feature>
<dbReference type="Pfam" id="PF22602">
    <property type="entry name" value="NXF_NTF2"/>
    <property type="match status" value="1"/>
</dbReference>
<dbReference type="PROSITE" id="PS50177">
    <property type="entry name" value="NTF2_DOMAIN"/>
    <property type="match status" value="1"/>
</dbReference>
<proteinExistence type="predicted"/>
<dbReference type="InterPro" id="IPR018222">
    <property type="entry name" value="Nuclear_transport_factor_2_euk"/>
</dbReference>
<dbReference type="SUPFAM" id="SSF54427">
    <property type="entry name" value="NTF2-like"/>
    <property type="match status" value="1"/>
</dbReference>
<evidence type="ECO:0000259" key="2">
    <source>
        <dbReference type="PROSITE" id="PS50177"/>
    </source>
</evidence>
<feature type="region of interest" description="Disordered" evidence="1">
    <location>
        <begin position="1"/>
        <end position="149"/>
    </location>
</feature>
<keyword evidence="4" id="KW-1185">Reference proteome</keyword>
<comment type="caution">
    <text evidence="3">The sequence shown here is derived from an EMBL/GenBank/DDBJ whole genome shotgun (WGS) entry which is preliminary data.</text>
</comment>
<dbReference type="InterPro" id="IPR032710">
    <property type="entry name" value="NTF2-like_dom_sf"/>
</dbReference>
<feature type="region of interest" description="Disordered" evidence="1">
    <location>
        <begin position="184"/>
        <end position="289"/>
    </location>
</feature>
<reference evidence="4" key="1">
    <citation type="submission" date="2024-06" db="EMBL/GenBank/DDBJ databases">
        <title>Multi-omics analyses provide insights into the biosynthesis of the anticancer antibiotic pleurotin in Hohenbuehelia grisea.</title>
        <authorList>
            <person name="Weaver J.A."/>
            <person name="Alberti F."/>
        </authorList>
    </citation>
    <scope>NUCLEOTIDE SEQUENCE [LARGE SCALE GENOMIC DNA]</scope>
    <source>
        <strain evidence="4">T-177</strain>
    </source>
</reference>
<dbReference type="InterPro" id="IPR002075">
    <property type="entry name" value="NTF2_dom"/>
</dbReference>
<evidence type="ECO:0000313" key="4">
    <source>
        <dbReference type="Proteomes" id="UP001556367"/>
    </source>
</evidence>
<protein>
    <recommendedName>
        <fullName evidence="2">NTF2 domain-containing protein</fullName>
    </recommendedName>
</protein>
<gene>
    <name evidence="3" type="ORF">HGRIS_004581</name>
</gene>
<organism evidence="3 4">
    <name type="scientific">Hohenbuehelia grisea</name>
    <dbReference type="NCBI Taxonomy" id="104357"/>
    <lineage>
        <taxon>Eukaryota</taxon>
        <taxon>Fungi</taxon>
        <taxon>Dikarya</taxon>
        <taxon>Basidiomycota</taxon>
        <taxon>Agaricomycotina</taxon>
        <taxon>Agaricomycetes</taxon>
        <taxon>Agaricomycetidae</taxon>
        <taxon>Agaricales</taxon>
        <taxon>Pleurotineae</taxon>
        <taxon>Pleurotaceae</taxon>
        <taxon>Hohenbuehelia</taxon>
    </lineage>
</organism>
<dbReference type="Gene3D" id="3.10.450.50">
    <property type="match status" value="1"/>
</dbReference>
<name>A0ABR3JDJ3_9AGAR</name>
<evidence type="ECO:0000256" key="1">
    <source>
        <dbReference type="SAM" id="MobiDB-lite"/>
    </source>
</evidence>
<dbReference type="Proteomes" id="UP001556367">
    <property type="component" value="Unassembled WGS sequence"/>
</dbReference>
<dbReference type="EMBL" id="JASNQZ010000008">
    <property type="protein sequence ID" value="KAL0953336.1"/>
    <property type="molecule type" value="Genomic_DNA"/>
</dbReference>
<feature type="compositionally biased region" description="Polar residues" evidence="1">
    <location>
        <begin position="121"/>
        <end position="149"/>
    </location>
</feature>
<evidence type="ECO:0000313" key="3">
    <source>
        <dbReference type="EMBL" id="KAL0953336.1"/>
    </source>
</evidence>
<feature type="domain" description="NTF2" evidence="2">
    <location>
        <begin position="515"/>
        <end position="654"/>
    </location>
</feature>